<organism evidence="1 2">
    <name type="scientific">Deinococcus psychrotolerans</name>
    <dbReference type="NCBI Taxonomy" id="2489213"/>
    <lineage>
        <taxon>Bacteria</taxon>
        <taxon>Thermotogati</taxon>
        <taxon>Deinococcota</taxon>
        <taxon>Deinococci</taxon>
        <taxon>Deinococcales</taxon>
        <taxon>Deinococcaceae</taxon>
        <taxon>Deinococcus</taxon>
    </lineage>
</organism>
<evidence type="ECO:0000313" key="2">
    <source>
        <dbReference type="Proteomes" id="UP000276417"/>
    </source>
</evidence>
<protein>
    <submittedName>
        <fullName evidence="1">Uncharacterized protein</fullName>
    </submittedName>
</protein>
<proteinExistence type="predicted"/>
<name>A0A3G8Y9Q6_9DEIO</name>
<dbReference type="Proteomes" id="UP000276417">
    <property type="component" value="Chromosome 1"/>
</dbReference>
<keyword evidence="2" id="KW-1185">Reference proteome</keyword>
<gene>
    <name evidence="1" type="ORF">EHF33_04520</name>
</gene>
<accession>A0A3G8Y9Q6</accession>
<evidence type="ECO:0000313" key="1">
    <source>
        <dbReference type="EMBL" id="AZI42098.1"/>
    </source>
</evidence>
<dbReference type="AlphaFoldDB" id="A0A3G8Y9Q6"/>
<dbReference type="EMBL" id="CP034183">
    <property type="protein sequence ID" value="AZI42098.1"/>
    <property type="molecule type" value="Genomic_DNA"/>
</dbReference>
<dbReference type="KEGG" id="dph:EHF33_04520"/>
<sequence length="289" mass="33548">MSNIITAYYEIYRTDGRHIRQKDRGRIYRGMIKAYDQFASYWVRIYVEYDSKKRCIRIQHSCGKSYADRELLIESEWFSSQFFLWSRWADEGSLRDSLQIESFGGLTKDIAQVLEIKGERLGSAQYSFDGLLLGGTVHHFNQIVQSRNLLGTRHFLAVAGTYEGLTDRSMIDMTTEFNGPSLGYESKYRPRRFVPEYLDLQRINWHALADVLPSQFADFFVVEPDLEFVALCWQKRVVYLSSRRGFFDKNDSFPATGLSAAGWANLTNPAYLAFNAWHAEQVLWADQTL</sequence>
<dbReference type="OrthoDB" id="57239at2"/>
<reference evidence="1 2" key="1">
    <citation type="submission" date="2018-11" db="EMBL/GenBank/DDBJ databases">
        <title>Deinococcus shelandsis sp. nov., isolated from South Shetland Islands soil of Antarctica.</title>
        <authorList>
            <person name="Tian J."/>
        </authorList>
    </citation>
    <scope>NUCLEOTIDE SEQUENCE [LARGE SCALE GENOMIC DNA]</scope>
    <source>
        <strain evidence="1 2">S14-83T</strain>
    </source>
</reference>
<dbReference type="RefSeq" id="WP_124868265.1">
    <property type="nucleotide sequence ID" value="NZ_CP034183.1"/>
</dbReference>